<organism evidence="8 9">
    <name type="scientific">Pseudocohnilembus persalinus</name>
    <name type="common">Ciliate</name>
    <dbReference type="NCBI Taxonomy" id="266149"/>
    <lineage>
        <taxon>Eukaryota</taxon>
        <taxon>Sar</taxon>
        <taxon>Alveolata</taxon>
        <taxon>Ciliophora</taxon>
        <taxon>Intramacronucleata</taxon>
        <taxon>Oligohymenophorea</taxon>
        <taxon>Scuticociliatia</taxon>
        <taxon>Philasterida</taxon>
        <taxon>Pseudocohnilembidae</taxon>
        <taxon>Pseudocohnilembus</taxon>
    </lineage>
</organism>
<evidence type="ECO:0000313" key="8">
    <source>
        <dbReference type="EMBL" id="KRX09005.1"/>
    </source>
</evidence>
<dbReference type="Gene3D" id="1.10.510.10">
    <property type="entry name" value="Transferase(Phosphotransferase) domain 1"/>
    <property type="match status" value="1"/>
</dbReference>
<comment type="similarity">
    <text evidence="6">Belongs to the protein kinase superfamily.</text>
</comment>
<dbReference type="InterPro" id="IPR011009">
    <property type="entry name" value="Kinase-like_dom_sf"/>
</dbReference>
<dbReference type="GO" id="GO:0005829">
    <property type="term" value="C:cytosol"/>
    <property type="evidence" value="ECO:0007669"/>
    <property type="project" value="TreeGrafter"/>
</dbReference>
<dbReference type="InterPro" id="IPR017441">
    <property type="entry name" value="Protein_kinase_ATP_BS"/>
</dbReference>
<evidence type="ECO:0000256" key="6">
    <source>
        <dbReference type="RuleBase" id="RU000304"/>
    </source>
</evidence>
<keyword evidence="9" id="KW-1185">Reference proteome</keyword>
<dbReference type="GO" id="GO:0000407">
    <property type="term" value="C:phagophore assembly site"/>
    <property type="evidence" value="ECO:0007669"/>
    <property type="project" value="TreeGrafter"/>
</dbReference>
<dbReference type="GO" id="GO:0004674">
    <property type="term" value="F:protein serine/threonine kinase activity"/>
    <property type="evidence" value="ECO:0007669"/>
    <property type="project" value="UniProtKB-KW"/>
</dbReference>
<dbReference type="PROSITE" id="PS00107">
    <property type="entry name" value="PROTEIN_KINASE_ATP"/>
    <property type="match status" value="1"/>
</dbReference>
<evidence type="ECO:0000256" key="2">
    <source>
        <dbReference type="ARBA" id="ARBA00022741"/>
    </source>
</evidence>
<keyword evidence="4 5" id="KW-0067">ATP-binding</keyword>
<feature type="binding site" evidence="5">
    <location>
        <position position="48"/>
    </location>
    <ligand>
        <name>ATP</name>
        <dbReference type="ChEBI" id="CHEBI:30616"/>
    </ligand>
</feature>
<dbReference type="GO" id="GO:0016020">
    <property type="term" value="C:membrane"/>
    <property type="evidence" value="ECO:0007669"/>
    <property type="project" value="TreeGrafter"/>
</dbReference>
<reference evidence="8 9" key="1">
    <citation type="journal article" date="2015" name="Sci. Rep.">
        <title>Genome of the facultative scuticociliatosis pathogen Pseudocohnilembus persalinus provides insight into its virulence through horizontal gene transfer.</title>
        <authorList>
            <person name="Xiong J."/>
            <person name="Wang G."/>
            <person name="Cheng J."/>
            <person name="Tian M."/>
            <person name="Pan X."/>
            <person name="Warren A."/>
            <person name="Jiang C."/>
            <person name="Yuan D."/>
            <person name="Miao W."/>
        </authorList>
    </citation>
    <scope>NUCLEOTIDE SEQUENCE [LARGE SCALE GENOMIC DNA]</scope>
    <source>
        <strain evidence="8">36N120E</strain>
    </source>
</reference>
<dbReference type="InterPro" id="IPR008271">
    <property type="entry name" value="Ser/Thr_kinase_AS"/>
</dbReference>
<keyword evidence="6" id="KW-0723">Serine/threonine-protein kinase</keyword>
<keyword evidence="2 5" id="KW-0547">Nucleotide-binding</keyword>
<comment type="caution">
    <text evidence="8">The sequence shown here is derived from an EMBL/GenBank/DDBJ whole genome shotgun (WGS) entry which is preliminary data.</text>
</comment>
<dbReference type="GO" id="GO:0005524">
    <property type="term" value="F:ATP binding"/>
    <property type="evidence" value="ECO:0007669"/>
    <property type="project" value="UniProtKB-UniRule"/>
</dbReference>
<dbReference type="PROSITE" id="PS00108">
    <property type="entry name" value="PROTEIN_KINASE_ST"/>
    <property type="match status" value="1"/>
</dbReference>
<feature type="domain" description="Protein kinase" evidence="7">
    <location>
        <begin position="19"/>
        <end position="237"/>
    </location>
</feature>
<dbReference type="FunFam" id="3.30.200.20:FF:000042">
    <property type="entry name" value="Aurora kinase A"/>
    <property type="match status" value="1"/>
</dbReference>
<dbReference type="SUPFAM" id="SSF56112">
    <property type="entry name" value="Protein kinase-like (PK-like)"/>
    <property type="match status" value="1"/>
</dbReference>
<evidence type="ECO:0000256" key="5">
    <source>
        <dbReference type="PROSITE-ProRule" id="PRU10141"/>
    </source>
</evidence>
<dbReference type="SMART" id="SM00220">
    <property type="entry name" value="S_TKc"/>
    <property type="match status" value="1"/>
</dbReference>
<dbReference type="OrthoDB" id="20524at2759"/>
<dbReference type="PROSITE" id="PS50011">
    <property type="entry name" value="PROTEIN_KINASE_DOM"/>
    <property type="match status" value="1"/>
</dbReference>
<keyword evidence="3 8" id="KW-0418">Kinase</keyword>
<dbReference type="GO" id="GO:0000045">
    <property type="term" value="P:autophagosome assembly"/>
    <property type="evidence" value="ECO:0007669"/>
    <property type="project" value="TreeGrafter"/>
</dbReference>
<dbReference type="InParanoid" id="A0A0V0R3G5"/>
<dbReference type="PIRSF" id="PIRSF000654">
    <property type="entry name" value="Integrin-linked_kinase"/>
    <property type="match status" value="1"/>
</dbReference>
<gene>
    <name evidence="8" type="ORF">PPERSA_01892</name>
</gene>
<dbReference type="GO" id="GO:0005776">
    <property type="term" value="C:autophagosome"/>
    <property type="evidence" value="ECO:0007669"/>
    <property type="project" value="TreeGrafter"/>
</dbReference>
<name>A0A0V0R3G5_PSEPJ</name>
<evidence type="ECO:0000256" key="1">
    <source>
        <dbReference type="ARBA" id="ARBA00022679"/>
    </source>
</evidence>
<sequence length="237" mass="27644">MQPIQYVIGPSKLGNKYIYSETDKLGEGAFASVYKGKQDITQEVVAMKIIKNYQQKLKKDQNLKKTLNSEIETQLLLRNKHIVDLLDYIEDSRNIYIIQEYCDGGTLDKVLKERKQIDELEAKMIFMDLLEACWELYDKQIIHRDLKPDNILISQGVYKIADFGFADKMEKQTCSNMGTPLYMSPQQLNNQPTKKSDIWSLGIIYYQLLYGYQTTPWGHLNTFKDSNDFKLKQMNNP</sequence>
<evidence type="ECO:0000313" key="9">
    <source>
        <dbReference type="Proteomes" id="UP000054937"/>
    </source>
</evidence>
<dbReference type="AlphaFoldDB" id="A0A0V0R3G5"/>
<evidence type="ECO:0000256" key="4">
    <source>
        <dbReference type="ARBA" id="ARBA00022840"/>
    </source>
</evidence>
<dbReference type="PANTHER" id="PTHR24348">
    <property type="entry name" value="SERINE/THREONINE-PROTEIN KINASE UNC-51-RELATED"/>
    <property type="match status" value="1"/>
</dbReference>
<protein>
    <submittedName>
        <fullName evidence="8">Protein kinase-like domain</fullName>
    </submittedName>
</protein>
<dbReference type="InterPro" id="IPR045269">
    <property type="entry name" value="Atg1-like"/>
</dbReference>
<accession>A0A0V0R3G5</accession>
<evidence type="ECO:0000256" key="3">
    <source>
        <dbReference type="ARBA" id="ARBA00022777"/>
    </source>
</evidence>
<dbReference type="PANTHER" id="PTHR24348:SF22">
    <property type="entry name" value="NON-SPECIFIC SERINE_THREONINE PROTEIN KINASE"/>
    <property type="match status" value="1"/>
</dbReference>
<dbReference type="Proteomes" id="UP000054937">
    <property type="component" value="Unassembled WGS sequence"/>
</dbReference>
<keyword evidence="1" id="KW-0808">Transferase</keyword>
<dbReference type="InterPro" id="IPR000719">
    <property type="entry name" value="Prot_kinase_dom"/>
</dbReference>
<evidence type="ECO:0000259" key="7">
    <source>
        <dbReference type="PROSITE" id="PS50011"/>
    </source>
</evidence>
<dbReference type="GO" id="GO:0010506">
    <property type="term" value="P:regulation of autophagy"/>
    <property type="evidence" value="ECO:0007669"/>
    <property type="project" value="InterPro"/>
</dbReference>
<dbReference type="Pfam" id="PF00069">
    <property type="entry name" value="Pkinase"/>
    <property type="match status" value="1"/>
</dbReference>
<dbReference type="OMA" id="ANDNTPW"/>
<proteinExistence type="inferred from homology"/>
<dbReference type="EMBL" id="LDAU01000055">
    <property type="protein sequence ID" value="KRX09005.1"/>
    <property type="molecule type" value="Genomic_DNA"/>
</dbReference>